<proteinExistence type="predicted"/>
<name>A0A150RV74_SORCE</name>
<organism evidence="2 3">
    <name type="scientific">Sorangium cellulosum</name>
    <name type="common">Polyangium cellulosum</name>
    <dbReference type="NCBI Taxonomy" id="56"/>
    <lineage>
        <taxon>Bacteria</taxon>
        <taxon>Pseudomonadati</taxon>
        <taxon>Myxococcota</taxon>
        <taxon>Polyangia</taxon>
        <taxon>Polyangiales</taxon>
        <taxon>Polyangiaceae</taxon>
        <taxon>Sorangium</taxon>
    </lineage>
</organism>
<evidence type="ECO:0000313" key="3">
    <source>
        <dbReference type="Proteomes" id="UP000075515"/>
    </source>
</evidence>
<protein>
    <submittedName>
        <fullName evidence="2">Uncharacterized protein</fullName>
    </submittedName>
</protein>
<dbReference type="AlphaFoldDB" id="A0A150RV74"/>
<dbReference type="Proteomes" id="UP000075515">
    <property type="component" value="Unassembled WGS sequence"/>
</dbReference>
<feature type="region of interest" description="Disordered" evidence="1">
    <location>
        <begin position="1"/>
        <end position="48"/>
    </location>
</feature>
<reference evidence="2 3" key="1">
    <citation type="submission" date="2014-02" db="EMBL/GenBank/DDBJ databases">
        <title>The small core and large imbalanced accessory genome model reveals a collaborative survival strategy of Sorangium cellulosum strains in nature.</title>
        <authorList>
            <person name="Han K."/>
            <person name="Peng R."/>
            <person name="Blom J."/>
            <person name="Li Y.-Z."/>
        </authorList>
    </citation>
    <scope>NUCLEOTIDE SEQUENCE [LARGE SCALE GENOMIC DNA]</scope>
    <source>
        <strain evidence="2 3">So0149</strain>
    </source>
</reference>
<evidence type="ECO:0000256" key="1">
    <source>
        <dbReference type="SAM" id="MobiDB-lite"/>
    </source>
</evidence>
<gene>
    <name evidence="2" type="ORF">BE18_51765</name>
</gene>
<dbReference type="EMBL" id="JEMC01003005">
    <property type="protein sequence ID" value="KYF84134.1"/>
    <property type="molecule type" value="Genomic_DNA"/>
</dbReference>
<sequence length="72" mass="7578">MHSLSLEHVSPPKEEPVHEGSGGASGQKDSPRPAAPEQSPHAKLRQSAVALEVNEAAPQCAGLVQVSTEFPW</sequence>
<evidence type="ECO:0000313" key="2">
    <source>
        <dbReference type="EMBL" id="KYF84134.1"/>
    </source>
</evidence>
<accession>A0A150RV74</accession>
<comment type="caution">
    <text evidence="2">The sequence shown here is derived from an EMBL/GenBank/DDBJ whole genome shotgun (WGS) entry which is preliminary data.</text>
</comment>